<evidence type="ECO:0000313" key="2">
    <source>
        <dbReference type="Proteomes" id="UP000274556"/>
    </source>
</evidence>
<reference evidence="1 2" key="1">
    <citation type="submission" date="2018-10" db="EMBL/GenBank/DDBJ databases">
        <title>Genomic Encyclopedia of Archaeal and Bacterial Type Strains, Phase II (KMG-II): from individual species to whole genera.</title>
        <authorList>
            <person name="Goeker M."/>
        </authorList>
    </citation>
    <scope>NUCLEOTIDE SEQUENCE [LARGE SCALE GENOMIC DNA]</scope>
    <source>
        <strain evidence="1 2">DSM 235</strain>
    </source>
</reference>
<dbReference type="RefSeq" id="WP_120796268.1">
    <property type="nucleotide sequence ID" value="NZ_RBXL01000001.1"/>
</dbReference>
<dbReference type="Proteomes" id="UP000274556">
    <property type="component" value="Unassembled WGS sequence"/>
</dbReference>
<dbReference type="SUPFAM" id="SSF57997">
    <property type="entry name" value="Tropomyosin"/>
    <property type="match status" value="1"/>
</dbReference>
<dbReference type="AlphaFoldDB" id="A0A495V2V1"/>
<sequence>MTDHVENLILEHLRHIRARIDQMAEDTSTIKLRLSSLESQVAGLHGDNAIAHQRMDQIEGRLGRIERRLDLHEPA</sequence>
<protein>
    <submittedName>
        <fullName evidence="1">Uncharacterized protein</fullName>
    </submittedName>
</protein>
<evidence type="ECO:0000313" key="1">
    <source>
        <dbReference type="EMBL" id="RKT43732.1"/>
    </source>
</evidence>
<name>A0A495V2V1_9GAMM</name>
<keyword evidence="2" id="KW-1185">Reference proteome</keyword>
<comment type="caution">
    <text evidence="1">The sequence shown here is derived from an EMBL/GenBank/DDBJ whole genome shotgun (WGS) entry which is preliminary data.</text>
</comment>
<proteinExistence type="predicted"/>
<accession>A0A495V2V1</accession>
<gene>
    <name evidence="1" type="ORF">BDD21_1087</name>
</gene>
<dbReference type="OrthoDB" id="5775699at2"/>
<organism evidence="1 2">
    <name type="scientific">Thiocapsa rosea</name>
    <dbReference type="NCBI Taxonomy" id="69360"/>
    <lineage>
        <taxon>Bacteria</taxon>
        <taxon>Pseudomonadati</taxon>
        <taxon>Pseudomonadota</taxon>
        <taxon>Gammaproteobacteria</taxon>
        <taxon>Chromatiales</taxon>
        <taxon>Chromatiaceae</taxon>
        <taxon>Thiocapsa</taxon>
    </lineage>
</organism>
<dbReference type="EMBL" id="RBXL01000001">
    <property type="protein sequence ID" value="RKT43732.1"/>
    <property type="molecule type" value="Genomic_DNA"/>
</dbReference>